<dbReference type="CDD" id="cd19166">
    <property type="entry name" value="HemeO-bac"/>
    <property type="match status" value="1"/>
</dbReference>
<accession>A0A0P1G6L5</accession>
<protein>
    <submittedName>
        <fullName evidence="1">Heme oxygenase</fullName>
    </submittedName>
</protein>
<gene>
    <name evidence="1" type="ORF">TRM7557_01340</name>
</gene>
<evidence type="ECO:0000313" key="2">
    <source>
        <dbReference type="Proteomes" id="UP000052022"/>
    </source>
</evidence>
<reference evidence="1 2" key="1">
    <citation type="submission" date="2015-09" db="EMBL/GenBank/DDBJ databases">
        <authorList>
            <consortium name="Swine Surveillance"/>
        </authorList>
    </citation>
    <scope>NUCLEOTIDE SEQUENCE [LARGE SCALE GENOMIC DNA]</scope>
    <source>
        <strain evidence="1 2">CECT 7557</strain>
    </source>
</reference>
<dbReference type="OrthoDB" id="9149607at2"/>
<organism evidence="1 2">
    <name type="scientific">Tritonibacter multivorans</name>
    <dbReference type="NCBI Taxonomy" id="928856"/>
    <lineage>
        <taxon>Bacteria</taxon>
        <taxon>Pseudomonadati</taxon>
        <taxon>Pseudomonadota</taxon>
        <taxon>Alphaproteobacteria</taxon>
        <taxon>Rhodobacterales</taxon>
        <taxon>Paracoccaceae</taxon>
        <taxon>Tritonibacter</taxon>
    </lineage>
</organism>
<dbReference type="STRING" id="928856.SAMN04488049_11753"/>
<name>A0A0P1G6L5_9RHOB</name>
<dbReference type="EMBL" id="CYSD01000019">
    <property type="protein sequence ID" value="CUH77371.1"/>
    <property type="molecule type" value="Genomic_DNA"/>
</dbReference>
<dbReference type="SUPFAM" id="SSF48613">
    <property type="entry name" value="Heme oxygenase-like"/>
    <property type="match status" value="1"/>
</dbReference>
<sequence length="187" mass="19431">MSIRQELKARSRARHEDTEALFWGDAGFADAQAYARYLRAMAHVHGSLGLAAAALRGDLAETRHHRDALVALSRDLGQALPAVSPRSLASESEAWGVSYALLGSCLGAQVLSRSLSTLPWGAAAATTYLAHAGGFAKSGALKQFFGALDAAAPDAEQATQGAHLVFDTLSEAALAGRAAAKTGEMAQ</sequence>
<dbReference type="InterPro" id="IPR016084">
    <property type="entry name" value="Haem_Oase-like_multi-hlx"/>
</dbReference>
<dbReference type="Gene3D" id="1.20.910.10">
    <property type="entry name" value="Heme oxygenase-like"/>
    <property type="match status" value="1"/>
</dbReference>
<dbReference type="Proteomes" id="UP000052022">
    <property type="component" value="Unassembled WGS sequence"/>
</dbReference>
<dbReference type="AlphaFoldDB" id="A0A0P1G6L5"/>
<keyword evidence="2" id="KW-1185">Reference proteome</keyword>
<evidence type="ECO:0000313" key="1">
    <source>
        <dbReference type="EMBL" id="CUH77371.1"/>
    </source>
</evidence>
<dbReference type="RefSeq" id="WP_058289449.1">
    <property type="nucleotide sequence ID" value="NZ_CYSD01000019.1"/>
</dbReference>
<proteinExistence type="predicted"/>